<reference evidence="5 6" key="1">
    <citation type="submission" date="2022-11" db="EMBL/GenBank/DDBJ databases">
        <title>Mycobacterium sp. nov.</title>
        <authorList>
            <person name="Papic B."/>
            <person name="Spicic S."/>
            <person name="Duvnjak S."/>
        </authorList>
    </citation>
    <scope>NUCLEOTIDE SEQUENCE [LARGE SCALE GENOMIC DNA]</scope>
    <source>
        <strain evidence="5 6">CVI_P4</strain>
    </source>
</reference>
<accession>A0ABT3SD65</accession>
<dbReference type="PANTHER" id="PTHR30154">
    <property type="entry name" value="LEUCINE-RESPONSIVE REGULATORY PROTEIN"/>
    <property type="match status" value="1"/>
</dbReference>
<gene>
    <name evidence="5" type="ORF">ORI27_10275</name>
</gene>
<evidence type="ECO:0000256" key="3">
    <source>
        <dbReference type="ARBA" id="ARBA00023163"/>
    </source>
</evidence>
<dbReference type="SMART" id="SM00344">
    <property type="entry name" value="HTH_ASNC"/>
    <property type="match status" value="2"/>
</dbReference>
<dbReference type="EMBL" id="JAPJDO010000007">
    <property type="protein sequence ID" value="MCX2937089.1"/>
    <property type="molecule type" value="Genomic_DNA"/>
</dbReference>
<evidence type="ECO:0000256" key="2">
    <source>
        <dbReference type="ARBA" id="ARBA00023125"/>
    </source>
</evidence>
<dbReference type="PRINTS" id="PR00033">
    <property type="entry name" value="HTHASNC"/>
</dbReference>
<keyword evidence="2" id="KW-0238">DNA-binding</keyword>
<evidence type="ECO:0000313" key="6">
    <source>
        <dbReference type="Proteomes" id="UP001300745"/>
    </source>
</evidence>
<dbReference type="Proteomes" id="UP001300745">
    <property type="component" value="Unassembled WGS sequence"/>
</dbReference>
<name>A0ABT3SD65_9MYCO</name>
<protein>
    <submittedName>
        <fullName evidence="5">Lrp/AsnC family transcriptional regulator</fullName>
    </submittedName>
</protein>
<evidence type="ECO:0000259" key="4">
    <source>
        <dbReference type="PROSITE" id="PS50956"/>
    </source>
</evidence>
<dbReference type="Gene3D" id="1.10.10.10">
    <property type="entry name" value="Winged helix-like DNA-binding domain superfamily/Winged helix DNA-binding domain"/>
    <property type="match status" value="2"/>
</dbReference>
<keyword evidence="1" id="KW-0805">Transcription regulation</keyword>
<dbReference type="SUPFAM" id="SSF54909">
    <property type="entry name" value="Dimeric alpha+beta barrel"/>
    <property type="match status" value="2"/>
</dbReference>
<dbReference type="PROSITE" id="PS50956">
    <property type="entry name" value="HTH_ASNC_2"/>
    <property type="match status" value="2"/>
</dbReference>
<dbReference type="InterPro" id="IPR036390">
    <property type="entry name" value="WH_DNA-bd_sf"/>
</dbReference>
<dbReference type="RefSeq" id="WP_265996679.1">
    <property type="nucleotide sequence ID" value="NZ_JAPJDN010000007.1"/>
</dbReference>
<keyword evidence="3" id="KW-0804">Transcription</keyword>
<dbReference type="InterPro" id="IPR036388">
    <property type="entry name" value="WH-like_DNA-bd_sf"/>
</dbReference>
<evidence type="ECO:0000313" key="5">
    <source>
        <dbReference type="EMBL" id="MCX2937089.1"/>
    </source>
</evidence>
<feature type="domain" description="HTH asnC-type" evidence="4">
    <location>
        <begin position="168"/>
        <end position="228"/>
    </location>
</feature>
<dbReference type="Pfam" id="PF13404">
    <property type="entry name" value="HTH_AsnC-type"/>
    <property type="match status" value="2"/>
</dbReference>
<evidence type="ECO:0000256" key="1">
    <source>
        <dbReference type="ARBA" id="ARBA00023015"/>
    </source>
</evidence>
<proteinExistence type="predicted"/>
<dbReference type="InterPro" id="IPR019888">
    <property type="entry name" value="Tscrpt_reg_AsnC-like"/>
</dbReference>
<dbReference type="InterPro" id="IPR019887">
    <property type="entry name" value="Tscrpt_reg_AsnC/Lrp_C"/>
</dbReference>
<dbReference type="InterPro" id="IPR011008">
    <property type="entry name" value="Dimeric_a/b-barrel"/>
</dbReference>
<dbReference type="SUPFAM" id="SSF46785">
    <property type="entry name" value="Winged helix' DNA-binding domain"/>
    <property type="match status" value="2"/>
</dbReference>
<keyword evidence="6" id="KW-1185">Reference proteome</keyword>
<dbReference type="Gene3D" id="3.30.70.920">
    <property type="match status" value="2"/>
</dbReference>
<organism evidence="5 6">
    <name type="scientific">Mycobacterium pinniadriaticum</name>
    <dbReference type="NCBI Taxonomy" id="2994102"/>
    <lineage>
        <taxon>Bacteria</taxon>
        <taxon>Bacillati</taxon>
        <taxon>Actinomycetota</taxon>
        <taxon>Actinomycetes</taxon>
        <taxon>Mycobacteriales</taxon>
        <taxon>Mycobacteriaceae</taxon>
        <taxon>Mycobacterium</taxon>
    </lineage>
</organism>
<dbReference type="PANTHER" id="PTHR30154:SF34">
    <property type="entry name" value="TRANSCRIPTIONAL REGULATOR AZLB"/>
    <property type="match status" value="1"/>
</dbReference>
<dbReference type="InterPro" id="IPR000485">
    <property type="entry name" value="AsnC-type_HTH_dom"/>
</dbReference>
<sequence>MQSDKLDAVDRALVERLRIDGRESNRALGEALGISEVAVANRLRRLEECSVMRVVAVTDMRIFGHRELSFALLRVSGRSPIEVAQAIEKLPDVVAVTAVIGRIDLVVPMLGRNHRHLAQLFGTTLPRVAGVDSVQGLLALDVLKFESKWGVLSADSGTAPDSYPSESVDELDLRILKRLQVDARRSFRGLASELGVSERTVRGRVKRLSVENVIRIQAVSDVNAFGMNANAYIGITATRGLTDEVGQNLIQRDDVAQLTRTLGEFDYIAVVIAPDRESLHRSVFGSIATIPGVRRAELFEAWANSKHNYAWGWLV</sequence>
<dbReference type="Pfam" id="PF01037">
    <property type="entry name" value="AsnC_trans_reg"/>
    <property type="match status" value="2"/>
</dbReference>
<feature type="domain" description="HTH asnC-type" evidence="4">
    <location>
        <begin position="6"/>
        <end position="66"/>
    </location>
</feature>
<comment type="caution">
    <text evidence="5">The sequence shown here is derived from an EMBL/GenBank/DDBJ whole genome shotgun (WGS) entry which is preliminary data.</text>
</comment>